<proteinExistence type="inferred from homology"/>
<comment type="similarity">
    <text evidence="1">Belongs to the UPF0246 family.</text>
</comment>
<evidence type="ECO:0000313" key="3">
    <source>
        <dbReference type="Proteomes" id="UP000626656"/>
    </source>
</evidence>
<dbReference type="NCBIfam" id="NF002542">
    <property type="entry name" value="PRK02101.1-3"/>
    <property type="match status" value="1"/>
</dbReference>
<organism evidence="2 3">
    <name type="scientific">Bathymodiolus thermophilus thioautotrophic gill symbiont</name>
    <dbReference type="NCBI Taxonomy" id="2360"/>
    <lineage>
        <taxon>Bacteria</taxon>
        <taxon>Pseudomonadati</taxon>
        <taxon>Pseudomonadota</taxon>
        <taxon>Gammaproteobacteria</taxon>
        <taxon>sulfur-oxidizing symbionts</taxon>
    </lineage>
</organism>
<sequence length="251" mass="28522">MLAVISPSKTQDFNPSDVTTFTQTRQMKQSQTLIDILKDKSQDEISSLMSISEKLSALNFERFQSFKTPLTLVNAKQALFAFKGDVYNGIDASSLDTQDLKFAQASVRMLSGLYGVIRPLDLIAPYRLEMGTRLANDKGKNLYEFWGDDISQVLNKDESEVIINLASNEYFKGIDKKALNAKIINIVFKEFKNNAYKVIGIYAKRARGLMVRYMIDNQLENPELLKAFDVEGYGFNQSISDESTWVFTRKQ</sequence>
<dbReference type="Pfam" id="PF03883">
    <property type="entry name" value="H2O2_YaaD"/>
    <property type="match status" value="1"/>
</dbReference>
<dbReference type="PANTHER" id="PTHR30283:SF4">
    <property type="entry name" value="PEROXIDE STRESS RESISTANCE PROTEIN YAAA"/>
    <property type="match status" value="1"/>
</dbReference>
<comment type="caution">
    <text evidence="2">The sequence shown here is derived from an EMBL/GenBank/DDBJ whole genome shotgun (WGS) entry which is preliminary data.</text>
</comment>
<dbReference type="HAMAP" id="MF_00652">
    <property type="entry name" value="UPF0246"/>
    <property type="match status" value="1"/>
</dbReference>
<gene>
    <name evidence="2" type="ORF">AZO1586I_636</name>
</gene>
<accession>A0ABN7GBA4</accession>
<dbReference type="Proteomes" id="UP000626656">
    <property type="component" value="Unassembled WGS sequence"/>
</dbReference>
<dbReference type="InterPro" id="IPR005583">
    <property type="entry name" value="YaaA"/>
</dbReference>
<evidence type="ECO:0000313" key="2">
    <source>
        <dbReference type="EMBL" id="CAB5500334.1"/>
    </source>
</evidence>
<evidence type="ECO:0000256" key="1">
    <source>
        <dbReference type="HAMAP-Rule" id="MF_00652"/>
    </source>
</evidence>
<reference evidence="2 3" key="1">
    <citation type="submission" date="2020-05" db="EMBL/GenBank/DDBJ databases">
        <authorList>
            <person name="Petersen J."/>
            <person name="Sayavedra L."/>
        </authorList>
    </citation>
    <scope>NUCLEOTIDE SEQUENCE [LARGE SCALE GENOMIC DNA]</scope>
    <source>
        <strain evidence="2">B azoricus SOX ET2 1586I</strain>
    </source>
</reference>
<dbReference type="PANTHER" id="PTHR30283">
    <property type="entry name" value="PEROXIDE STRESS RESPONSE PROTEIN YAAA"/>
    <property type="match status" value="1"/>
</dbReference>
<keyword evidence="3" id="KW-1185">Reference proteome</keyword>
<name>A0ABN7GBA4_9GAMM</name>
<dbReference type="EMBL" id="CAHJWF010000171">
    <property type="protein sequence ID" value="CAB5500334.1"/>
    <property type="molecule type" value="Genomic_DNA"/>
</dbReference>
<dbReference type="RefSeq" id="WP_139681975.1">
    <property type="nucleotide sequence ID" value="NZ_CAHJWF010000171.1"/>
</dbReference>
<protein>
    <recommendedName>
        <fullName evidence="1">UPF0246 protein AZO1586I_636</fullName>
    </recommendedName>
</protein>